<proteinExistence type="predicted"/>
<name>A0A7R7TSV5_9MYCO</name>
<dbReference type="AlphaFoldDB" id="A0A7R7TSV5"/>
<keyword evidence="2" id="KW-1185">Reference proteome</keyword>
<evidence type="ECO:0000313" key="1">
    <source>
        <dbReference type="EMBL" id="BCO34459.1"/>
    </source>
</evidence>
<protein>
    <submittedName>
        <fullName evidence="1">Uncharacterized protein</fullName>
    </submittedName>
</protein>
<sequence length="59" mass="6468">MVSGLDEAPCDGKTHVAQADKSDLHPSVLVLIEFAERLLVHVLPPQRPRREIATVLIGE</sequence>
<reference evidence="1 2" key="1">
    <citation type="submission" date="2020-12" db="EMBL/GenBank/DDBJ databases">
        <title>Complete genome sequence of Mycobacterium heckeshornense JCM 15655T, closely related to a pathogenic non-tuberculous mycobacterial species Mycobacterium xenopi.</title>
        <authorList>
            <person name="Yoshida M."/>
            <person name="Fukano H."/>
            <person name="Asakura T."/>
            <person name="Suzuki M."/>
            <person name="Hoshino Y."/>
        </authorList>
    </citation>
    <scope>NUCLEOTIDE SEQUENCE [LARGE SCALE GENOMIC DNA]</scope>
    <source>
        <strain evidence="1 2">JCM 15655</strain>
    </source>
</reference>
<dbReference type="EMBL" id="AP024237">
    <property type="protein sequence ID" value="BCO34459.1"/>
    <property type="molecule type" value="Genomic_DNA"/>
</dbReference>
<gene>
    <name evidence="1" type="ORF">MHEC_08920</name>
</gene>
<dbReference type="Proteomes" id="UP000595446">
    <property type="component" value="Chromosome"/>
</dbReference>
<organism evidence="1 2">
    <name type="scientific">Mycobacterium heckeshornense</name>
    <dbReference type="NCBI Taxonomy" id="110505"/>
    <lineage>
        <taxon>Bacteria</taxon>
        <taxon>Bacillati</taxon>
        <taxon>Actinomycetota</taxon>
        <taxon>Actinomycetes</taxon>
        <taxon>Mycobacteriales</taxon>
        <taxon>Mycobacteriaceae</taxon>
        <taxon>Mycobacterium</taxon>
    </lineage>
</organism>
<accession>A0A7R7TSV5</accession>
<evidence type="ECO:0000313" key="2">
    <source>
        <dbReference type="Proteomes" id="UP000595446"/>
    </source>
</evidence>